<dbReference type="CDD" id="cd11579">
    <property type="entry name" value="Glyco_tran_WbsX"/>
    <property type="match status" value="1"/>
</dbReference>
<evidence type="ECO:0000259" key="2">
    <source>
        <dbReference type="Pfam" id="PF08241"/>
    </source>
</evidence>
<dbReference type="Gene3D" id="3.20.20.80">
    <property type="entry name" value="Glycosidases"/>
    <property type="match status" value="1"/>
</dbReference>
<dbReference type="CDD" id="cd02440">
    <property type="entry name" value="AdoMet_MTases"/>
    <property type="match status" value="1"/>
</dbReference>
<accession>A4SVM7</accession>
<dbReference type="InterPro" id="IPR032719">
    <property type="entry name" value="WbsX"/>
</dbReference>
<keyword evidence="1" id="KW-0175">Coiled coil</keyword>
<reference evidence="3 4" key="1">
    <citation type="journal article" date="2012" name="Stand. Genomic Sci.">
        <title>Complete genome sequence of Polynucleobacter necessarius subsp. asymbioticus type strain (QLW-P1DMWA-1(T)).</title>
        <authorList>
            <person name="Meincke L."/>
            <person name="Copeland A."/>
            <person name="Lapidus A."/>
            <person name="Lucas S."/>
            <person name="Berry K.W."/>
            <person name="Del Rio T.G."/>
            <person name="Hammon N."/>
            <person name="Dalin E."/>
            <person name="Tice H."/>
            <person name="Pitluck S."/>
            <person name="Richardson P."/>
            <person name="Bruce D."/>
            <person name="Goodwin L."/>
            <person name="Han C."/>
            <person name="Tapia R."/>
            <person name="Detter J.C."/>
            <person name="Schmutz J."/>
            <person name="Brettin T."/>
            <person name="Larimer F."/>
            <person name="Land M."/>
            <person name="Hauser L."/>
            <person name="Kyrpides N.C."/>
            <person name="Ivanova N."/>
            <person name="Goker M."/>
            <person name="Woyke T."/>
            <person name="Wu Q.L."/>
            <person name="Pockl M."/>
            <person name="Hahn M.W."/>
            <person name="Klenk H.P."/>
        </authorList>
    </citation>
    <scope>NUCLEOTIDE SEQUENCE [LARGE SCALE GENOMIC DNA]</scope>
    <source>
        <strain evidence="4">DSM 18221 / CIP 109841 / QLW-P1DMWA-1</strain>
    </source>
</reference>
<dbReference type="GO" id="GO:0008757">
    <property type="term" value="F:S-adenosylmethionine-dependent methyltransferase activity"/>
    <property type="evidence" value="ECO:0007669"/>
    <property type="project" value="InterPro"/>
</dbReference>
<dbReference type="InterPro" id="IPR032675">
    <property type="entry name" value="LRR_dom_sf"/>
</dbReference>
<dbReference type="eggNOG" id="COG2226">
    <property type="taxonomic scope" value="Bacteria"/>
</dbReference>
<name>A4SVM7_POLAQ</name>
<dbReference type="InterPro" id="IPR013216">
    <property type="entry name" value="Methyltransf_11"/>
</dbReference>
<feature type="domain" description="Methyltransferase type 11" evidence="2">
    <location>
        <begin position="58"/>
        <end position="109"/>
    </location>
</feature>
<keyword evidence="3" id="KW-0489">Methyltransferase</keyword>
<evidence type="ECO:0000313" key="4">
    <source>
        <dbReference type="Proteomes" id="UP000000231"/>
    </source>
</evidence>
<keyword evidence="3" id="KW-0808">Transferase</keyword>
<sequence>MHRSAKMLGNLFFQTYCLNRGPLVVLDIGSQDINGSLKNELPDEIKYIGVDFSGGNNVDVVLEDPYILPFESNSIDALVCSSVFEHSDFYWVLFLELVRIIKPGGLIYINAPSNGYIHRYPVDSWRFYPDAGHSLALWATRNGYDIKLLESFIHGKIRSAGEEGEWNDFVAIFVKGSSNANTFDKRILDSIVDYSNAYCDKNTIAKNDSFYPEDLQITKRLNIVELDLVQRNNQISELEQSLRDTSADLVQRNNQISELEQSLRDTSADLVQRNNQISELEQSLRDTSVDLVQRNNQISELEQSLRDTSVDLVQRNNQISELEQSLRDTSVDLVQRNNQISELEQSLRDTSADLVQRNNQISELEKHYTIEIKKVEMMFKNSRSMRFTKPLRVLGDFYRSIFSAKELKVKNSSFIDESRYIFLQLRKSLTNYGLHDTLRKIFNKLKKVKTSKIAFKNTNKLISNLKYQLPVIDFDPLSEEFSSYQVNKKIDPKVKAIAFYLPQFHPFPENDEWWGKGFTEWTNVCKATAKFIGHNQPHRPIHLGYYDLRVEAIMEEQAKIAQEYGVYGFSYYFYWFSGKVLMELPLINMLNNKKIDIPFCLTWANENWSRRWDGQENEILISQNHSLEDSENFIRYLIKYFKDDRYIKIENKPVLIVYRANIIPNIIDITKLWNNILIENGFSGIYLIAAQTFGIRDPRPLGFDAAVEFPPHTIISEEISSNIQGLNKDFEGNVYCYNQIVNNEVKKLEPEYKQYRAAMLSWDNTARRKNNSHIMANFSIRRYKQWLSNIASCTKNSIRLNENEKFIFINAWNEWAEGTHLEPDTKYGFKYLQATYDILKNYINPEHAEIIRESQENSIAIVVHIHYMDTWEDIKKIIKKILSVHDSDIYITITNLEQYQSIKNDFPSANIELVENRGRDILPFINVLKKIIHKNYVAICKIHSKKSEYRSDGEVIRKELYFSLINNEITLEKIPKFFEVNKKLGMLVPGKYFLQHNDINMYFNRENISKVCSVIGVNFKESKFPAGSMFWARPAALQKLLKLESGELFDVEEGLADGTVAHAVERLFGLVSESSGFYNIDL</sequence>
<proteinExistence type="predicted"/>
<dbReference type="Proteomes" id="UP000000231">
    <property type="component" value="Chromosome"/>
</dbReference>
<organism evidence="3 4">
    <name type="scientific">Polynucleobacter asymbioticus (strain DSM 18221 / CIP 109841 / QLW-P1DMWA-1)</name>
    <name type="common">Polynucleobacter necessarius subsp. asymbioticus</name>
    <dbReference type="NCBI Taxonomy" id="312153"/>
    <lineage>
        <taxon>Bacteria</taxon>
        <taxon>Pseudomonadati</taxon>
        <taxon>Pseudomonadota</taxon>
        <taxon>Betaproteobacteria</taxon>
        <taxon>Burkholderiales</taxon>
        <taxon>Burkholderiaceae</taxon>
        <taxon>Polynucleobacter</taxon>
    </lineage>
</organism>
<evidence type="ECO:0000256" key="1">
    <source>
        <dbReference type="SAM" id="Coils"/>
    </source>
</evidence>
<dbReference type="Pfam" id="PF08241">
    <property type="entry name" value="Methyltransf_11"/>
    <property type="match status" value="1"/>
</dbReference>
<dbReference type="EMBL" id="CP000655">
    <property type="protein sequence ID" value="ABP33541.1"/>
    <property type="molecule type" value="Genomic_DNA"/>
</dbReference>
<dbReference type="SUPFAM" id="SSF53335">
    <property type="entry name" value="S-adenosyl-L-methionine-dependent methyltransferases"/>
    <property type="match status" value="1"/>
</dbReference>
<dbReference type="RefSeq" id="WP_011902166.1">
    <property type="nucleotide sequence ID" value="NC_009379.1"/>
</dbReference>
<dbReference type="KEGG" id="pnu:Pnuc_0320"/>
<dbReference type="Gene3D" id="3.40.50.150">
    <property type="entry name" value="Vaccinia Virus protein VP39"/>
    <property type="match status" value="1"/>
</dbReference>
<feature type="coiled-coil region" evidence="1">
    <location>
        <begin position="228"/>
        <end position="283"/>
    </location>
</feature>
<dbReference type="HOGENOM" id="CLU_285885_0_0_4"/>
<dbReference type="Pfam" id="PF14307">
    <property type="entry name" value="Glyco_tran_WbsX"/>
    <property type="match status" value="1"/>
</dbReference>
<dbReference type="AlphaFoldDB" id="A4SVM7"/>
<feature type="coiled-coil region" evidence="1">
    <location>
        <begin position="333"/>
        <end position="360"/>
    </location>
</feature>
<dbReference type="PANTHER" id="PTHR41244">
    <property type="entry name" value="RHAMNAN SYNTHESIS F"/>
    <property type="match status" value="1"/>
</dbReference>
<protein>
    <submittedName>
        <fullName evidence="3">Methyltransferase type 11</fullName>
    </submittedName>
</protein>
<keyword evidence="4" id="KW-1185">Reference proteome</keyword>
<gene>
    <name evidence="3" type="ordered locus">Pnuc_0320</name>
</gene>
<dbReference type="PANTHER" id="PTHR41244:SF1">
    <property type="entry name" value="GLYCOSYLTRANSFERASE"/>
    <property type="match status" value="1"/>
</dbReference>
<dbReference type="Gene3D" id="3.80.10.10">
    <property type="entry name" value="Ribonuclease Inhibitor"/>
    <property type="match status" value="1"/>
</dbReference>
<dbReference type="eggNOG" id="COG3754">
    <property type="taxonomic scope" value="Bacteria"/>
</dbReference>
<dbReference type="GeneID" id="31480668"/>
<dbReference type="GO" id="GO:0032259">
    <property type="term" value="P:methylation"/>
    <property type="evidence" value="ECO:0007669"/>
    <property type="project" value="UniProtKB-KW"/>
</dbReference>
<evidence type="ECO:0000313" key="3">
    <source>
        <dbReference type="EMBL" id="ABP33541.1"/>
    </source>
</evidence>
<dbReference type="eggNOG" id="COG4372">
    <property type="taxonomic scope" value="Bacteria"/>
</dbReference>
<dbReference type="InterPro" id="IPR029063">
    <property type="entry name" value="SAM-dependent_MTases_sf"/>
</dbReference>